<gene>
    <name evidence="2" type="ORF">C1H46_020985</name>
</gene>
<dbReference type="Proteomes" id="UP000315295">
    <property type="component" value="Unassembled WGS sequence"/>
</dbReference>
<sequence>MSNPHSDRENEQSFLCNPRSDPENEQSPLGFDGSDHLIASYGLNKASPCLMVLAAAGR</sequence>
<evidence type="ECO:0000256" key="1">
    <source>
        <dbReference type="SAM" id="MobiDB-lite"/>
    </source>
</evidence>
<comment type="caution">
    <text evidence="2">The sequence shown here is derived from an EMBL/GenBank/DDBJ whole genome shotgun (WGS) entry which is preliminary data.</text>
</comment>
<organism evidence="2 3">
    <name type="scientific">Malus baccata</name>
    <name type="common">Siberian crab apple</name>
    <name type="synonym">Pyrus baccata</name>
    <dbReference type="NCBI Taxonomy" id="106549"/>
    <lineage>
        <taxon>Eukaryota</taxon>
        <taxon>Viridiplantae</taxon>
        <taxon>Streptophyta</taxon>
        <taxon>Embryophyta</taxon>
        <taxon>Tracheophyta</taxon>
        <taxon>Spermatophyta</taxon>
        <taxon>Magnoliopsida</taxon>
        <taxon>eudicotyledons</taxon>
        <taxon>Gunneridae</taxon>
        <taxon>Pentapetalae</taxon>
        <taxon>rosids</taxon>
        <taxon>fabids</taxon>
        <taxon>Rosales</taxon>
        <taxon>Rosaceae</taxon>
        <taxon>Amygdaloideae</taxon>
        <taxon>Maleae</taxon>
        <taxon>Malus</taxon>
    </lineage>
</organism>
<reference evidence="2 3" key="1">
    <citation type="journal article" date="2019" name="G3 (Bethesda)">
        <title>Sequencing of a Wild Apple (Malus baccata) Genome Unravels the Differences Between Cultivated and Wild Apple Species Regarding Disease Resistance and Cold Tolerance.</title>
        <authorList>
            <person name="Chen X."/>
        </authorList>
    </citation>
    <scope>NUCLEOTIDE SEQUENCE [LARGE SCALE GENOMIC DNA]</scope>
    <source>
        <strain evidence="3">cv. Shandingzi</strain>
        <tissue evidence="2">Leaves</tissue>
    </source>
</reference>
<evidence type="ECO:0000313" key="3">
    <source>
        <dbReference type="Proteomes" id="UP000315295"/>
    </source>
</evidence>
<feature type="compositionally biased region" description="Basic and acidic residues" evidence="1">
    <location>
        <begin position="1"/>
        <end position="11"/>
    </location>
</feature>
<proteinExistence type="predicted"/>
<protein>
    <submittedName>
        <fullName evidence="2">Uncharacterized protein</fullName>
    </submittedName>
</protein>
<dbReference type="AlphaFoldDB" id="A0A540M3Z5"/>
<name>A0A540M3Z5_MALBA</name>
<keyword evidence="3" id="KW-1185">Reference proteome</keyword>
<accession>A0A540M3Z5</accession>
<feature type="region of interest" description="Disordered" evidence="1">
    <location>
        <begin position="1"/>
        <end position="34"/>
    </location>
</feature>
<dbReference type="EMBL" id="VIEB01000369">
    <property type="protein sequence ID" value="TQD93396.1"/>
    <property type="molecule type" value="Genomic_DNA"/>
</dbReference>
<evidence type="ECO:0000313" key="2">
    <source>
        <dbReference type="EMBL" id="TQD93396.1"/>
    </source>
</evidence>